<evidence type="ECO:0000256" key="5">
    <source>
        <dbReference type="ARBA" id="ARBA00023316"/>
    </source>
</evidence>
<dbReference type="Pfam" id="PF03283">
    <property type="entry name" value="PAE"/>
    <property type="match status" value="1"/>
</dbReference>
<evidence type="ECO:0000313" key="8">
    <source>
        <dbReference type="EMBL" id="KAF5767373.1"/>
    </source>
</evidence>
<evidence type="ECO:0000313" key="9">
    <source>
        <dbReference type="Proteomes" id="UP000215914"/>
    </source>
</evidence>
<dbReference type="PANTHER" id="PTHR21562:SF93">
    <property type="entry name" value="PECTIN ACETYLESTERASE 8"/>
    <property type="match status" value="1"/>
</dbReference>
<reference evidence="8" key="2">
    <citation type="submission" date="2020-06" db="EMBL/GenBank/DDBJ databases">
        <title>Helianthus annuus Genome sequencing and assembly Release 2.</title>
        <authorList>
            <person name="Gouzy J."/>
            <person name="Langlade N."/>
            <person name="Munos S."/>
        </authorList>
    </citation>
    <scope>NUCLEOTIDE SEQUENCE</scope>
    <source>
        <tissue evidence="8">Leaves</tissue>
    </source>
</reference>
<evidence type="ECO:0000256" key="4">
    <source>
        <dbReference type="ARBA" id="ARBA00022512"/>
    </source>
</evidence>
<dbReference type="AlphaFoldDB" id="A0A9K3E5X5"/>
<comment type="subcellular location">
    <subcellularLocation>
        <location evidence="2 6">Secreted</location>
        <location evidence="2 6">Cell wall</location>
    </subcellularLocation>
</comment>
<keyword evidence="6" id="KW-0964">Secreted</keyword>
<sequence length="218" mass="24909">MNFFQIDHRRAYNYEIMLSKVKIPLHELMDYVLALDESALDADQVEKLIKLSYKRSDGNAKASWGGCATSQKGFMVDVHSTFIESAFHFSLFIHIGLLLRYRSTTTGMFLIFKLTPCVRCFFPENVVQEIETPLFVTNAAYDSGQIKNAVSPGVVDPHGKWHDCKMDIEQYSSDQIEIIQGWSSYAHWMDFLALLHQEGCLSTLAMPTAKLKYKRHGI</sequence>
<proteinExistence type="inferred from homology"/>
<dbReference type="GO" id="GO:0016787">
    <property type="term" value="F:hydrolase activity"/>
    <property type="evidence" value="ECO:0007669"/>
    <property type="project" value="UniProtKB-KW"/>
</dbReference>
<dbReference type="InterPro" id="IPR015425">
    <property type="entry name" value="FH2_Formin"/>
</dbReference>
<evidence type="ECO:0000259" key="7">
    <source>
        <dbReference type="Pfam" id="PF02181"/>
    </source>
</evidence>
<gene>
    <name evidence="8" type="ORF">HanXRQr2_Chr14g0623581</name>
</gene>
<dbReference type="Gene3D" id="1.20.58.630">
    <property type="match status" value="1"/>
</dbReference>
<comment type="function">
    <text evidence="1 6">Hydrolyzes acetyl esters in homogalacturonan regions of pectin. In type I primary cell wall, galacturonic acid residues of pectin can be acetylated at the O-2 and O-3 positions. Decreasing the degree of acetylation of pectin gels in vitro alters their physical properties.</text>
</comment>
<dbReference type="EMBL" id="MNCJ02000329">
    <property type="protein sequence ID" value="KAF5767373.1"/>
    <property type="molecule type" value="Genomic_DNA"/>
</dbReference>
<comment type="similarity">
    <text evidence="3 6">Belongs to the pectinacetylesterase family.</text>
</comment>
<dbReference type="Gramene" id="mRNA:HanXRQr2_Chr14g0623581">
    <property type="protein sequence ID" value="mRNA:HanXRQr2_Chr14g0623581"/>
    <property type="gene ID" value="HanXRQr2_Chr14g0623581"/>
</dbReference>
<dbReference type="PANTHER" id="PTHR21562">
    <property type="entry name" value="NOTUM-RELATED"/>
    <property type="match status" value="1"/>
</dbReference>
<accession>A0A9K3E5X5</accession>
<keyword evidence="4 6" id="KW-0134">Cell wall</keyword>
<protein>
    <recommendedName>
        <fullName evidence="6">Pectin acetylesterase</fullName>
        <ecNumber evidence="6">3.1.1.-</ecNumber>
    </recommendedName>
</protein>
<keyword evidence="6" id="KW-0378">Hydrolase</keyword>
<evidence type="ECO:0000256" key="3">
    <source>
        <dbReference type="ARBA" id="ARBA00005784"/>
    </source>
</evidence>
<dbReference type="Proteomes" id="UP000215914">
    <property type="component" value="Unassembled WGS sequence"/>
</dbReference>
<dbReference type="SUPFAM" id="SSF101447">
    <property type="entry name" value="Formin homology 2 domain (FH2 domain)"/>
    <property type="match status" value="1"/>
</dbReference>
<evidence type="ECO:0000256" key="2">
    <source>
        <dbReference type="ARBA" id="ARBA00004191"/>
    </source>
</evidence>
<dbReference type="Pfam" id="PF02181">
    <property type="entry name" value="FH2"/>
    <property type="match status" value="1"/>
</dbReference>
<dbReference type="InterPro" id="IPR004963">
    <property type="entry name" value="PAE/NOTUM"/>
</dbReference>
<reference evidence="8" key="1">
    <citation type="journal article" date="2017" name="Nature">
        <title>The sunflower genome provides insights into oil metabolism, flowering and Asterid evolution.</title>
        <authorList>
            <person name="Badouin H."/>
            <person name="Gouzy J."/>
            <person name="Grassa C.J."/>
            <person name="Murat F."/>
            <person name="Staton S.E."/>
            <person name="Cottret L."/>
            <person name="Lelandais-Briere C."/>
            <person name="Owens G.L."/>
            <person name="Carrere S."/>
            <person name="Mayjonade B."/>
            <person name="Legrand L."/>
            <person name="Gill N."/>
            <person name="Kane N.C."/>
            <person name="Bowers J.E."/>
            <person name="Hubner S."/>
            <person name="Bellec A."/>
            <person name="Berard A."/>
            <person name="Berges H."/>
            <person name="Blanchet N."/>
            <person name="Boniface M.C."/>
            <person name="Brunel D."/>
            <person name="Catrice O."/>
            <person name="Chaidir N."/>
            <person name="Claudel C."/>
            <person name="Donnadieu C."/>
            <person name="Faraut T."/>
            <person name="Fievet G."/>
            <person name="Helmstetter N."/>
            <person name="King M."/>
            <person name="Knapp S.J."/>
            <person name="Lai Z."/>
            <person name="Le Paslier M.C."/>
            <person name="Lippi Y."/>
            <person name="Lorenzon L."/>
            <person name="Mandel J.R."/>
            <person name="Marage G."/>
            <person name="Marchand G."/>
            <person name="Marquand E."/>
            <person name="Bret-Mestries E."/>
            <person name="Morien E."/>
            <person name="Nambeesan S."/>
            <person name="Nguyen T."/>
            <person name="Pegot-Espagnet P."/>
            <person name="Pouilly N."/>
            <person name="Raftis F."/>
            <person name="Sallet E."/>
            <person name="Schiex T."/>
            <person name="Thomas J."/>
            <person name="Vandecasteele C."/>
            <person name="Vares D."/>
            <person name="Vear F."/>
            <person name="Vautrin S."/>
            <person name="Crespi M."/>
            <person name="Mangin B."/>
            <person name="Burke J.M."/>
            <person name="Salse J."/>
            <person name="Munos S."/>
            <person name="Vincourt P."/>
            <person name="Rieseberg L.H."/>
            <person name="Langlade N.B."/>
        </authorList>
    </citation>
    <scope>NUCLEOTIDE SEQUENCE</scope>
    <source>
        <tissue evidence="8">Leaves</tissue>
    </source>
</reference>
<evidence type="ECO:0000256" key="6">
    <source>
        <dbReference type="RuleBase" id="RU363114"/>
    </source>
</evidence>
<keyword evidence="9" id="KW-1185">Reference proteome</keyword>
<evidence type="ECO:0000256" key="1">
    <source>
        <dbReference type="ARBA" id="ARBA00003534"/>
    </source>
</evidence>
<comment type="caution">
    <text evidence="8">The sequence shown here is derived from an EMBL/GenBank/DDBJ whole genome shotgun (WGS) entry which is preliminary data.</text>
</comment>
<feature type="domain" description="FH2" evidence="7">
    <location>
        <begin position="6"/>
        <end position="51"/>
    </location>
</feature>
<dbReference type="GO" id="GO:0071555">
    <property type="term" value="P:cell wall organization"/>
    <property type="evidence" value="ECO:0007669"/>
    <property type="project" value="UniProtKB-KW"/>
</dbReference>
<name>A0A9K3E5X5_HELAN</name>
<dbReference type="EC" id="3.1.1.-" evidence="6"/>
<organism evidence="8 9">
    <name type="scientific">Helianthus annuus</name>
    <name type="common">Common sunflower</name>
    <dbReference type="NCBI Taxonomy" id="4232"/>
    <lineage>
        <taxon>Eukaryota</taxon>
        <taxon>Viridiplantae</taxon>
        <taxon>Streptophyta</taxon>
        <taxon>Embryophyta</taxon>
        <taxon>Tracheophyta</taxon>
        <taxon>Spermatophyta</taxon>
        <taxon>Magnoliopsida</taxon>
        <taxon>eudicotyledons</taxon>
        <taxon>Gunneridae</taxon>
        <taxon>Pentapetalae</taxon>
        <taxon>asterids</taxon>
        <taxon>campanulids</taxon>
        <taxon>Asterales</taxon>
        <taxon>Asteraceae</taxon>
        <taxon>Asteroideae</taxon>
        <taxon>Heliantheae alliance</taxon>
        <taxon>Heliantheae</taxon>
        <taxon>Helianthus</taxon>
    </lineage>
</organism>
<keyword evidence="5 6" id="KW-0961">Cell wall biogenesis/degradation</keyword>